<dbReference type="PROSITE" id="PS51737">
    <property type="entry name" value="RECOMBINASE_DNA_BIND"/>
    <property type="match status" value="1"/>
</dbReference>
<organism evidence="4">
    <name type="scientific">Hungatella hathewayi</name>
    <dbReference type="NCBI Taxonomy" id="154046"/>
    <lineage>
        <taxon>Bacteria</taxon>
        <taxon>Bacillati</taxon>
        <taxon>Bacillota</taxon>
        <taxon>Clostridia</taxon>
        <taxon>Lachnospirales</taxon>
        <taxon>Lachnospiraceae</taxon>
        <taxon>Hungatella</taxon>
    </lineage>
</organism>
<name>A0A6N3I3J5_9FIRM</name>
<dbReference type="EMBL" id="CACRUH010000084">
    <property type="protein sequence ID" value="VYU82970.1"/>
    <property type="molecule type" value="Genomic_DNA"/>
</dbReference>
<sequence length="305" mass="35494">MIQRHMPLGYRMVKGKIEIEPEKAELVRLIFREYLEGNSMYRISDKMMEMGVLNASHKPTWTHGTVGKILQNQKYQGDGYYPPIIQKADFEQVQKRRQERSQELGRIMQPNSFGKASVFAGYLVCGICGQPYRRYVEHCNQPGEKINWKCKQYINGNQVFCRNIFLVDQQIEDAFMELVKKLIGKPELVKPKIPEKALPYNREAARLTEQLQALGLQPEYPAQEMVSLIYERAKEQYQSAPIRDRRYQTEKLMAAIRAAEPEMGFQDTFFQSIIRKAIVQTDGRLEFELINGVTMDIPIRDSTEN</sequence>
<proteinExistence type="predicted"/>
<evidence type="ECO:0000256" key="2">
    <source>
        <dbReference type="ARBA" id="ARBA00023172"/>
    </source>
</evidence>
<dbReference type="RefSeq" id="WP_156834251.1">
    <property type="nucleotide sequence ID" value="NZ_CACRUH010000084.1"/>
</dbReference>
<evidence type="ECO:0000313" key="4">
    <source>
        <dbReference type="EMBL" id="VYU82970.1"/>
    </source>
</evidence>
<feature type="domain" description="Recombinase" evidence="3">
    <location>
        <begin position="7"/>
        <end position="103"/>
    </location>
</feature>
<dbReference type="InterPro" id="IPR038109">
    <property type="entry name" value="DNA_bind_recomb_sf"/>
</dbReference>
<keyword evidence="1" id="KW-0238">DNA-binding</keyword>
<keyword evidence="2" id="KW-0233">DNA recombination</keyword>
<dbReference type="InterPro" id="IPR011109">
    <property type="entry name" value="DNA_bind_recombinase_dom"/>
</dbReference>
<dbReference type="AlphaFoldDB" id="A0A6N3I3J5"/>
<dbReference type="InterPro" id="IPR025827">
    <property type="entry name" value="Zn_ribbon_recom_dom"/>
</dbReference>
<dbReference type="PANTHER" id="PTHR30461:SF2">
    <property type="entry name" value="SERINE RECOMBINASE PINE-RELATED"/>
    <property type="match status" value="1"/>
</dbReference>
<evidence type="ECO:0000256" key="1">
    <source>
        <dbReference type="ARBA" id="ARBA00023125"/>
    </source>
</evidence>
<evidence type="ECO:0000259" key="3">
    <source>
        <dbReference type="PROSITE" id="PS51737"/>
    </source>
</evidence>
<dbReference type="Pfam" id="PF13408">
    <property type="entry name" value="Zn_ribbon_recom"/>
    <property type="match status" value="1"/>
</dbReference>
<dbReference type="InterPro" id="IPR050639">
    <property type="entry name" value="SSR_resolvase"/>
</dbReference>
<gene>
    <name evidence="4" type="ORF">CHLFYP18_03747</name>
</gene>
<dbReference type="PANTHER" id="PTHR30461">
    <property type="entry name" value="DNA-INVERTASE FROM LAMBDOID PROPHAGE"/>
    <property type="match status" value="1"/>
</dbReference>
<dbReference type="Pfam" id="PF07508">
    <property type="entry name" value="Recombinase"/>
    <property type="match status" value="1"/>
</dbReference>
<accession>A0A6N3I3J5</accession>
<dbReference type="Gene3D" id="3.90.1750.20">
    <property type="entry name" value="Putative Large Serine Recombinase, Chain B, Domain 2"/>
    <property type="match status" value="1"/>
</dbReference>
<dbReference type="GO" id="GO:0003677">
    <property type="term" value="F:DNA binding"/>
    <property type="evidence" value="ECO:0007669"/>
    <property type="project" value="UniProtKB-KW"/>
</dbReference>
<dbReference type="GO" id="GO:0000150">
    <property type="term" value="F:DNA strand exchange activity"/>
    <property type="evidence" value="ECO:0007669"/>
    <property type="project" value="InterPro"/>
</dbReference>
<reference evidence="4" key="1">
    <citation type="submission" date="2019-11" db="EMBL/GenBank/DDBJ databases">
        <authorList>
            <person name="Feng L."/>
        </authorList>
    </citation>
    <scope>NUCLEOTIDE SEQUENCE</scope>
    <source>
        <strain evidence="4">ChathewayiLFYP18</strain>
    </source>
</reference>
<protein>
    <submittedName>
        <fullName evidence="4">Recombinase</fullName>
    </submittedName>
</protein>